<reference evidence="2" key="1">
    <citation type="submission" date="2018-10" db="EMBL/GenBank/DDBJ databases">
        <authorList>
            <person name="Aoki K."/>
        </authorList>
    </citation>
    <scope>NUCLEOTIDE SEQUENCE</scope>
</reference>
<organism evidence="2">
    <name type="scientific">hydrothermal vent metagenome</name>
    <dbReference type="NCBI Taxonomy" id="652676"/>
    <lineage>
        <taxon>unclassified sequences</taxon>
        <taxon>metagenomes</taxon>
        <taxon>ecological metagenomes</taxon>
    </lineage>
</organism>
<dbReference type="InterPro" id="IPR027417">
    <property type="entry name" value="P-loop_NTPase"/>
</dbReference>
<sequence length="729" mass="84933">MEERVDKKQNIKRLLKNLYLDPNNYRFIDNKDYKVVSDEDILKPMIQKRTQKFIAGKNEDNISDLITSFKANGFMKVDVIQVKDLGDHKYLVLEGNRRVTALKYLQEQYEELDADIGVLDPEIFKNIPFEIHYDEDKLNHRVIMGLKHIGGNKTWPALNQAQLVYDIVYNSGFNGTILQAEEYAQKSLAITKFQVKRYIRVLKLIDYYKQSDYGDQFETNMYSIFEEVIKKPIIKEWIGFDDYSYKISNNSNLQRLFTWISPEIISEFDEDTEQNEDLDTSEPIITKALEIRTLAEFINDETALKKLEESRDIYKALATSSYVGKNKFSEALKSAENDIENSILFKEYMTDSDIEKIEKLNNKLNDLLPAKTNLSFENIENKDTIFTLGIQKHFTKIEILQYKQFNNFKMNGFKRVNIIAGFNNSGKTTLLEAIYFLTIQNDISLFFDIIKLRNKFSKGVDPIWLNNYLEDIRLIAEFNQVMTEVVIKKYDNQDENLEKINYITSMSMNNTIGNKVYSSNVDMYSNKTPSLRFKNIVHLANSMFKSPYFYHKDDLLNSYSSAVLNGLDETIIDFIKKLNSNIKDIKLIEENGIKRFMVILNNDESPRDITSFGEGLQRIFEISLSFASCENGVLLIDELETAIHKSMLIDFTQFIQELAEKFNVQVFLTSHSKECIDAFVKNNYIKNDELMAFLLENKDGNLEYQYIDGNRLESLVSSMDLDIRGEKSE</sequence>
<dbReference type="PANTHER" id="PTHR43581:SF4">
    <property type="entry name" value="ATP_GTP PHOSPHATASE"/>
    <property type="match status" value="1"/>
</dbReference>
<evidence type="ECO:0000259" key="1">
    <source>
        <dbReference type="Pfam" id="PF13175"/>
    </source>
</evidence>
<evidence type="ECO:0000313" key="2">
    <source>
        <dbReference type="EMBL" id="VAY87979.1"/>
    </source>
</evidence>
<proteinExistence type="predicted"/>
<dbReference type="PANTHER" id="PTHR43581">
    <property type="entry name" value="ATP/GTP PHOSPHATASE"/>
    <property type="match status" value="1"/>
</dbReference>
<gene>
    <name evidence="2" type="ORF">MNB_ARC-1_1251</name>
</gene>
<name>A0A3B1E6J9_9ZZZZ</name>
<dbReference type="SUPFAM" id="SSF52540">
    <property type="entry name" value="P-loop containing nucleoside triphosphate hydrolases"/>
    <property type="match status" value="1"/>
</dbReference>
<feature type="domain" description="Endonuclease GajA/Old nuclease/RecF-like AAA" evidence="1">
    <location>
        <begin position="568"/>
        <end position="676"/>
    </location>
</feature>
<dbReference type="InterPro" id="IPR041685">
    <property type="entry name" value="AAA_GajA/Old/RecF-like"/>
</dbReference>
<dbReference type="CDD" id="cd16387">
    <property type="entry name" value="ParB_N_Srx"/>
    <property type="match status" value="1"/>
</dbReference>
<dbReference type="EMBL" id="UOYO01000040">
    <property type="protein sequence ID" value="VAY87979.1"/>
    <property type="molecule type" value="Genomic_DNA"/>
</dbReference>
<dbReference type="InterPro" id="IPR051396">
    <property type="entry name" value="Bact_Antivir_Def_Nuclease"/>
</dbReference>
<accession>A0A3B1E6J9</accession>
<dbReference type="AlphaFoldDB" id="A0A3B1E6J9"/>
<protein>
    <recommendedName>
        <fullName evidence="1">Endonuclease GajA/Old nuclease/RecF-like AAA domain-containing protein</fullName>
    </recommendedName>
</protein>
<dbReference type="Gene3D" id="3.40.50.300">
    <property type="entry name" value="P-loop containing nucleotide triphosphate hydrolases"/>
    <property type="match status" value="2"/>
</dbReference>
<dbReference type="Pfam" id="PF13175">
    <property type="entry name" value="AAA_15"/>
    <property type="match status" value="1"/>
</dbReference>